<evidence type="ECO:0008006" key="4">
    <source>
        <dbReference type="Google" id="ProtNLM"/>
    </source>
</evidence>
<evidence type="ECO:0000256" key="1">
    <source>
        <dbReference type="SAM" id="MobiDB-lite"/>
    </source>
</evidence>
<organism evidence="2 3">
    <name type="scientific">Psilocybe cyanescens</name>
    <dbReference type="NCBI Taxonomy" id="93625"/>
    <lineage>
        <taxon>Eukaryota</taxon>
        <taxon>Fungi</taxon>
        <taxon>Dikarya</taxon>
        <taxon>Basidiomycota</taxon>
        <taxon>Agaricomycotina</taxon>
        <taxon>Agaricomycetes</taxon>
        <taxon>Agaricomycetidae</taxon>
        <taxon>Agaricales</taxon>
        <taxon>Agaricineae</taxon>
        <taxon>Strophariaceae</taxon>
        <taxon>Psilocybe</taxon>
    </lineage>
</organism>
<feature type="compositionally biased region" description="Basic and acidic residues" evidence="1">
    <location>
        <begin position="456"/>
        <end position="465"/>
    </location>
</feature>
<feature type="compositionally biased region" description="Polar residues" evidence="1">
    <location>
        <begin position="482"/>
        <end position="491"/>
    </location>
</feature>
<protein>
    <recommendedName>
        <fullName evidence="4">DUF676 domain-containing protein</fullName>
    </recommendedName>
</protein>
<dbReference type="InterPro" id="IPR029058">
    <property type="entry name" value="AB_hydrolase_fold"/>
</dbReference>
<dbReference type="InParanoid" id="A0A409VLG7"/>
<comment type="caution">
    <text evidence="2">The sequence shown here is derived from an EMBL/GenBank/DDBJ whole genome shotgun (WGS) entry which is preliminary data.</text>
</comment>
<dbReference type="EMBL" id="NHYD01003976">
    <property type="protein sequence ID" value="PPQ67115.1"/>
    <property type="molecule type" value="Genomic_DNA"/>
</dbReference>
<dbReference type="SUPFAM" id="SSF53474">
    <property type="entry name" value="alpha/beta-Hydrolases"/>
    <property type="match status" value="1"/>
</dbReference>
<gene>
    <name evidence="2" type="ORF">CVT25_005716</name>
</gene>
<feature type="region of interest" description="Disordered" evidence="1">
    <location>
        <begin position="432"/>
        <end position="505"/>
    </location>
</feature>
<dbReference type="Proteomes" id="UP000283269">
    <property type="component" value="Unassembled WGS sequence"/>
</dbReference>
<proteinExistence type="predicted"/>
<feature type="compositionally biased region" description="Basic and acidic residues" evidence="1">
    <location>
        <begin position="146"/>
        <end position="160"/>
    </location>
</feature>
<accession>A0A409VLG7</accession>
<feature type="region of interest" description="Disordered" evidence="1">
    <location>
        <begin position="142"/>
        <end position="162"/>
    </location>
</feature>
<dbReference type="OrthoDB" id="5592486at2759"/>
<name>A0A409VLG7_PSICY</name>
<evidence type="ECO:0000313" key="2">
    <source>
        <dbReference type="EMBL" id="PPQ67115.1"/>
    </source>
</evidence>
<dbReference type="AlphaFoldDB" id="A0A409VLG7"/>
<reference evidence="2 3" key="1">
    <citation type="journal article" date="2018" name="Evol. Lett.">
        <title>Horizontal gene cluster transfer increased hallucinogenic mushroom diversity.</title>
        <authorList>
            <person name="Reynolds H.T."/>
            <person name="Vijayakumar V."/>
            <person name="Gluck-Thaler E."/>
            <person name="Korotkin H.B."/>
            <person name="Matheny P.B."/>
            <person name="Slot J.C."/>
        </authorList>
    </citation>
    <scope>NUCLEOTIDE SEQUENCE [LARGE SCALE GENOMIC DNA]</scope>
    <source>
        <strain evidence="2 3">2631</strain>
    </source>
</reference>
<dbReference type="Gene3D" id="3.40.50.1820">
    <property type="entry name" value="alpha/beta hydrolase"/>
    <property type="match status" value="1"/>
</dbReference>
<keyword evidence="3" id="KW-1185">Reference proteome</keyword>
<dbReference type="STRING" id="93625.A0A409VLG7"/>
<sequence>MNLNRPILKWVNRRTLNEAINTPLPTRPARARLPPPPPPWFGASPLVIHPPPFCDNLTRSTLPTSSLSPPLPVENHPVRRSVDSIRPPPIVLLQSNPTRTSLDSLRSVTRSLSTYSAPSFAVPELERTNTVSSKWWFQSDSSLPAQEDRSQQKDKQDNKKTYLSPRNPVIFCHGLLGFDSVTIGPAIAPFEVAHWRGIKEVLEENGTEVLITRVPATSSPVDRAKVLEEKISSVYPGRSVHLIGTSTSLLIETGGLDCRYLTTHLTKRKFEVLSITTIATPHRGSAFADHFLSTVGRTRMPSVLSLLDLLPNGGGDGKAFECLTIDSMRKFNEDTPDVPGVRYFSWGAVYNPGLIDTWKWPHSVILEKEGPNDGLVSVESSKWVRPTFSHLLSWINTARYKWAEMMGKEIKFRPASFYLGIADMLAREVEEQGSENGSKVGAGVDLEEPTSRTSGARREHQERAQMVESLDTAGADVRDASVANSRPSTPNLRKRTTGKSNSQPP</sequence>
<evidence type="ECO:0000313" key="3">
    <source>
        <dbReference type="Proteomes" id="UP000283269"/>
    </source>
</evidence>